<evidence type="ECO:0000313" key="2">
    <source>
        <dbReference type="Proteomes" id="UP001162992"/>
    </source>
</evidence>
<keyword evidence="2" id="KW-1185">Reference proteome</keyword>
<proteinExistence type="predicted"/>
<evidence type="ECO:0000313" key="1">
    <source>
        <dbReference type="EMBL" id="KAJ7529818.1"/>
    </source>
</evidence>
<dbReference type="EMBL" id="CM055106">
    <property type="protein sequence ID" value="KAJ7529818.1"/>
    <property type="molecule type" value="Genomic_DNA"/>
</dbReference>
<sequence>MDKRALSRSAFIVGRMDKRALSRSAFIVDQTRCNHKTCHHGRDETRRDEREKEEQRKAKQSGGRGSFVGSRQWHRGIQLNPFYLAQPPLSFRYFWFWFWRSNLTGSSSASFATPSATKLQILLCSPCHHCLIFRWLHLHLVWCYCIICTICALFIKSISTFWHQSFYRHSLFWERWGVFFLTPIWFYTICNFFCNTSFSFFEDG</sequence>
<dbReference type="Proteomes" id="UP001162992">
    <property type="component" value="Chromosome 15"/>
</dbReference>
<protein>
    <submittedName>
        <fullName evidence="1">Uncharacterized protein</fullName>
    </submittedName>
</protein>
<gene>
    <name evidence="1" type="ORF">O6H91_15G067500</name>
</gene>
<accession>A0ACC2BJ52</accession>
<name>A0ACC2BJ52_DIPCM</name>
<reference evidence="2" key="1">
    <citation type="journal article" date="2024" name="Proc. Natl. Acad. Sci. U.S.A.">
        <title>Extraordinary preservation of gene collinearity over three hundred million years revealed in homosporous lycophytes.</title>
        <authorList>
            <person name="Li C."/>
            <person name="Wickell D."/>
            <person name="Kuo L.Y."/>
            <person name="Chen X."/>
            <person name="Nie B."/>
            <person name="Liao X."/>
            <person name="Peng D."/>
            <person name="Ji J."/>
            <person name="Jenkins J."/>
            <person name="Williams M."/>
            <person name="Shu S."/>
            <person name="Plott C."/>
            <person name="Barry K."/>
            <person name="Rajasekar S."/>
            <person name="Grimwood J."/>
            <person name="Han X."/>
            <person name="Sun S."/>
            <person name="Hou Z."/>
            <person name="He W."/>
            <person name="Dai G."/>
            <person name="Sun C."/>
            <person name="Schmutz J."/>
            <person name="Leebens-Mack J.H."/>
            <person name="Li F.W."/>
            <person name="Wang L."/>
        </authorList>
    </citation>
    <scope>NUCLEOTIDE SEQUENCE [LARGE SCALE GENOMIC DNA]</scope>
    <source>
        <strain evidence="2">cv. PW_Plant_1</strain>
    </source>
</reference>
<comment type="caution">
    <text evidence="1">The sequence shown here is derived from an EMBL/GenBank/DDBJ whole genome shotgun (WGS) entry which is preliminary data.</text>
</comment>
<organism evidence="1 2">
    <name type="scientific">Diphasiastrum complanatum</name>
    <name type="common">Issler's clubmoss</name>
    <name type="synonym">Lycopodium complanatum</name>
    <dbReference type="NCBI Taxonomy" id="34168"/>
    <lineage>
        <taxon>Eukaryota</taxon>
        <taxon>Viridiplantae</taxon>
        <taxon>Streptophyta</taxon>
        <taxon>Embryophyta</taxon>
        <taxon>Tracheophyta</taxon>
        <taxon>Lycopodiopsida</taxon>
        <taxon>Lycopodiales</taxon>
        <taxon>Lycopodiaceae</taxon>
        <taxon>Lycopodioideae</taxon>
        <taxon>Diphasiastrum</taxon>
    </lineage>
</organism>